<evidence type="ECO:0000256" key="2">
    <source>
        <dbReference type="ARBA" id="ARBA00022679"/>
    </source>
</evidence>
<comment type="domain">
    <text evidence="7">The DHHC domain is required for palmitoyltransferase activity.</text>
</comment>
<dbReference type="Pfam" id="PF01529">
    <property type="entry name" value="DHHC"/>
    <property type="match status" value="1"/>
</dbReference>
<evidence type="ECO:0000313" key="10">
    <source>
        <dbReference type="Proteomes" id="UP000187209"/>
    </source>
</evidence>
<evidence type="ECO:0000313" key="9">
    <source>
        <dbReference type="EMBL" id="OMJ96187.1"/>
    </source>
</evidence>
<keyword evidence="10" id="KW-1185">Reference proteome</keyword>
<dbReference type="Proteomes" id="UP000187209">
    <property type="component" value="Unassembled WGS sequence"/>
</dbReference>
<name>A0A1R2D4J1_9CILI</name>
<accession>A0A1R2D4J1</accession>
<keyword evidence="5 7" id="KW-0472">Membrane</keyword>
<comment type="similarity">
    <text evidence="7">Belongs to the DHHC palmitoyltransferase family.</text>
</comment>
<evidence type="ECO:0000259" key="8">
    <source>
        <dbReference type="Pfam" id="PF01529"/>
    </source>
</evidence>
<comment type="subcellular location">
    <subcellularLocation>
        <location evidence="1">Membrane</location>
        <topology evidence="1">Multi-pass membrane protein</topology>
    </subcellularLocation>
</comment>
<dbReference type="AlphaFoldDB" id="A0A1R2D4J1"/>
<reference evidence="9 10" key="1">
    <citation type="submission" date="2016-11" db="EMBL/GenBank/DDBJ databases">
        <title>The macronuclear genome of Stentor coeruleus: a giant cell with tiny introns.</title>
        <authorList>
            <person name="Slabodnick M."/>
            <person name="Ruby J.G."/>
            <person name="Reiff S.B."/>
            <person name="Swart E.C."/>
            <person name="Gosai S."/>
            <person name="Prabakaran S."/>
            <person name="Witkowska E."/>
            <person name="Larue G.E."/>
            <person name="Fisher S."/>
            <person name="Freeman R.M."/>
            <person name="Gunawardena J."/>
            <person name="Chu W."/>
            <person name="Stover N.A."/>
            <person name="Gregory B.D."/>
            <person name="Nowacki M."/>
            <person name="Derisi J."/>
            <person name="Roy S.W."/>
            <person name="Marshall W.F."/>
            <person name="Sood P."/>
        </authorList>
    </citation>
    <scope>NUCLEOTIDE SEQUENCE [LARGE SCALE GENOMIC DNA]</scope>
    <source>
        <strain evidence="9">WM001</strain>
    </source>
</reference>
<dbReference type="GO" id="GO:0016020">
    <property type="term" value="C:membrane"/>
    <property type="evidence" value="ECO:0007669"/>
    <property type="project" value="UniProtKB-SubCell"/>
</dbReference>
<gene>
    <name evidence="9" type="ORF">SteCoe_145</name>
</gene>
<evidence type="ECO:0000256" key="1">
    <source>
        <dbReference type="ARBA" id="ARBA00004141"/>
    </source>
</evidence>
<keyword evidence="2 7" id="KW-0808">Transferase</keyword>
<evidence type="ECO:0000256" key="7">
    <source>
        <dbReference type="RuleBase" id="RU079119"/>
    </source>
</evidence>
<protein>
    <recommendedName>
        <fullName evidence="7">Palmitoyltransferase</fullName>
        <ecNumber evidence="7">2.3.1.225</ecNumber>
    </recommendedName>
</protein>
<evidence type="ECO:0000256" key="3">
    <source>
        <dbReference type="ARBA" id="ARBA00022692"/>
    </source>
</evidence>
<dbReference type="OrthoDB" id="298128at2759"/>
<feature type="transmembrane region" description="Helical" evidence="7">
    <location>
        <begin position="61"/>
        <end position="80"/>
    </location>
</feature>
<evidence type="ECO:0000256" key="5">
    <source>
        <dbReference type="ARBA" id="ARBA00023136"/>
    </source>
</evidence>
<feature type="transmembrane region" description="Helical" evidence="7">
    <location>
        <begin position="21"/>
        <end position="41"/>
    </location>
</feature>
<dbReference type="InterPro" id="IPR039859">
    <property type="entry name" value="PFA4/ZDH16/20/ERF2-like"/>
</dbReference>
<comment type="caution">
    <text evidence="9">The sequence shown here is derived from an EMBL/GenBank/DDBJ whole genome shotgun (WGS) entry which is preliminary data.</text>
</comment>
<dbReference type="PANTHER" id="PTHR12246">
    <property type="entry name" value="PALMITOYLTRANSFERASE ZDHHC16"/>
    <property type="match status" value="1"/>
</dbReference>
<keyword evidence="6 7" id="KW-0012">Acyltransferase</keyword>
<dbReference type="EC" id="2.3.1.225" evidence="7"/>
<feature type="transmembrane region" description="Helical" evidence="7">
    <location>
        <begin position="140"/>
        <end position="163"/>
    </location>
</feature>
<evidence type="ECO:0000256" key="6">
    <source>
        <dbReference type="ARBA" id="ARBA00023315"/>
    </source>
</evidence>
<sequence>MLGGSRSNNEPNLFSPYKIAMNILGPILILCLLGLVILSTYEFYTVLLPYMLIQIGEAWAYFQSILIAWTVSNILFNYLMSIFIGPGFTYNFPGIDKCQKCELSKPLRAHHCSICSKCVLKMDHHCPWINTCVGLKNHRYFVLFLTYTWFGCVCFVGNSAVFYEEIIQIPLYWFCFLMLGSVSLALLGFGSWHWFLVYRGLTTIELFDSQICARPRDVGRNLEIVFGTRNLLVALLPRCSKLPCDGFFWAENYSEI</sequence>
<dbReference type="GO" id="GO:0019706">
    <property type="term" value="F:protein-cysteine S-palmitoyltransferase activity"/>
    <property type="evidence" value="ECO:0007669"/>
    <property type="project" value="UniProtKB-EC"/>
</dbReference>
<dbReference type="InterPro" id="IPR001594">
    <property type="entry name" value="Palmitoyltrfase_DHHC"/>
</dbReference>
<organism evidence="9 10">
    <name type="scientific">Stentor coeruleus</name>
    <dbReference type="NCBI Taxonomy" id="5963"/>
    <lineage>
        <taxon>Eukaryota</taxon>
        <taxon>Sar</taxon>
        <taxon>Alveolata</taxon>
        <taxon>Ciliophora</taxon>
        <taxon>Postciliodesmatophora</taxon>
        <taxon>Heterotrichea</taxon>
        <taxon>Heterotrichida</taxon>
        <taxon>Stentoridae</taxon>
        <taxon>Stentor</taxon>
    </lineage>
</organism>
<dbReference type="PROSITE" id="PS50216">
    <property type="entry name" value="DHHC"/>
    <property type="match status" value="1"/>
</dbReference>
<evidence type="ECO:0000256" key="4">
    <source>
        <dbReference type="ARBA" id="ARBA00022989"/>
    </source>
</evidence>
<proteinExistence type="inferred from homology"/>
<feature type="transmembrane region" description="Helical" evidence="7">
    <location>
        <begin position="169"/>
        <end position="189"/>
    </location>
</feature>
<keyword evidence="3 7" id="KW-0812">Transmembrane</keyword>
<comment type="catalytic activity">
    <reaction evidence="7">
        <text>L-cysteinyl-[protein] + hexadecanoyl-CoA = S-hexadecanoyl-L-cysteinyl-[protein] + CoA</text>
        <dbReference type="Rhea" id="RHEA:36683"/>
        <dbReference type="Rhea" id="RHEA-COMP:10131"/>
        <dbReference type="Rhea" id="RHEA-COMP:11032"/>
        <dbReference type="ChEBI" id="CHEBI:29950"/>
        <dbReference type="ChEBI" id="CHEBI:57287"/>
        <dbReference type="ChEBI" id="CHEBI:57379"/>
        <dbReference type="ChEBI" id="CHEBI:74151"/>
        <dbReference type="EC" id="2.3.1.225"/>
    </reaction>
</comment>
<feature type="domain" description="Palmitoyltransferase DHHC" evidence="8">
    <location>
        <begin position="96"/>
        <end position="207"/>
    </location>
</feature>
<keyword evidence="4 7" id="KW-1133">Transmembrane helix</keyword>
<dbReference type="EMBL" id="MPUH01000002">
    <property type="protein sequence ID" value="OMJ96187.1"/>
    <property type="molecule type" value="Genomic_DNA"/>
</dbReference>